<feature type="region of interest" description="Disordered" evidence="1">
    <location>
        <begin position="639"/>
        <end position="678"/>
    </location>
</feature>
<feature type="compositionally biased region" description="Basic residues" evidence="1">
    <location>
        <begin position="391"/>
        <end position="402"/>
    </location>
</feature>
<evidence type="ECO:0000313" key="3">
    <source>
        <dbReference type="Proteomes" id="UP000815677"/>
    </source>
</evidence>
<dbReference type="EMBL" id="DF846523">
    <property type="protein sequence ID" value="GAT50593.1"/>
    <property type="molecule type" value="Genomic_DNA"/>
</dbReference>
<feature type="compositionally biased region" description="Basic residues" evidence="1">
    <location>
        <begin position="422"/>
        <end position="437"/>
    </location>
</feature>
<accession>A0ABQ0LHK8</accession>
<sequence length="694" mass="76729">MTTRTCDTLAFMSLEDDPHALPRHPSSLDPVGQSHWLIILAAETHYRLFQPQVEAKYNENLIGVRVYGCLLLDCAEHASTPYRFLCNELANIRQASASESAPDASEINLECFQEIAARGIYYQNLLLRVFHPNIPYAAESAIDTHSEESKSMLQKATLARDGHKCVVSGTFDSDTFDSLTFDEQDRLLALGVGKLAYLEVARIFPQPECDVGSGKEEEEDLGASPRMSLFKLFGVDEPPAMETLDGLSNVMMMTPDLHKAFARLDFWLEDSEAHGWLRSVDAPLGSCLRVSEMESLLAAAKKIVFDARRADKLHLLTPKNIRHQLETQLELAEGTLNGPEYKQALRTAIDEATHEPLPKADVASTSASKKRKTPDEDGDEDEDEEEAPKPKPPRKRASSAKKQRVDDGSEAEAEAEEEVASKKTKANAKAKPAKKPRLSGSGSDDEAEAATAKPKAKSKPRRSKSAPSKKDFKSSETVQSSDVEGMDDEDDKVEEGSSKPEKKPAKAKSDSDIEDAPTKKPKKKKEVESDSELSMLEDEPAKKKSKKKTTTEKKSKAGNSDDPQEAQIKKLKAMVVACGVRKTWSKVFADLDKPSQQIKKLKEILAELGMKGQPSLAKARALREQRELAQELEDVQTFAAARGMKSQASAKKPEEEKEENDEDDDDGDIVVRQKRPTARQAVMSFLEDQSSDDD</sequence>
<dbReference type="Proteomes" id="UP000815677">
    <property type="component" value="Unassembled WGS sequence"/>
</dbReference>
<proteinExistence type="predicted"/>
<keyword evidence="3" id="KW-1185">Reference proteome</keyword>
<dbReference type="PANTHER" id="PTHR15410:SF2">
    <property type="entry name" value="HIRA-INTERACTING PROTEIN 3"/>
    <property type="match status" value="1"/>
</dbReference>
<feature type="compositionally biased region" description="Acidic residues" evidence="1">
    <location>
        <begin position="529"/>
        <end position="538"/>
    </location>
</feature>
<feature type="compositionally biased region" description="Basic residues" evidence="1">
    <location>
        <begin position="454"/>
        <end position="464"/>
    </location>
</feature>
<feature type="compositionally biased region" description="Acidic residues" evidence="1">
    <location>
        <begin position="656"/>
        <end position="668"/>
    </location>
</feature>
<protein>
    <submittedName>
        <fullName evidence="2">Uncharacterized protein</fullName>
    </submittedName>
</protein>
<evidence type="ECO:0000256" key="1">
    <source>
        <dbReference type="SAM" id="MobiDB-lite"/>
    </source>
</evidence>
<gene>
    <name evidence="2" type="ORF">MCHLO_07816</name>
</gene>
<feature type="compositionally biased region" description="Acidic residues" evidence="1">
    <location>
        <begin position="376"/>
        <end position="386"/>
    </location>
</feature>
<dbReference type="InterPro" id="IPR037647">
    <property type="entry name" value="HIRIP3"/>
</dbReference>
<organism evidence="2 3">
    <name type="scientific">Mycena chlorophos</name>
    <name type="common">Agaric fungus</name>
    <name type="synonym">Agaricus chlorophos</name>
    <dbReference type="NCBI Taxonomy" id="658473"/>
    <lineage>
        <taxon>Eukaryota</taxon>
        <taxon>Fungi</taxon>
        <taxon>Dikarya</taxon>
        <taxon>Basidiomycota</taxon>
        <taxon>Agaricomycotina</taxon>
        <taxon>Agaricomycetes</taxon>
        <taxon>Agaricomycetidae</taxon>
        <taxon>Agaricales</taxon>
        <taxon>Marasmiineae</taxon>
        <taxon>Mycenaceae</taxon>
        <taxon>Mycena</taxon>
    </lineage>
</organism>
<reference evidence="2" key="1">
    <citation type="submission" date="2014-09" db="EMBL/GenBank/DDBJ databases">
        <title>Genome sequence of the luminous mushroom Mycena chlorophos for searching fungal bioluminescence genes.</title>
        <authorList>
            <person name="Tanaka Y."/>
            <person name="Kasuga D."/>
            <person name="Oba Y."/>
            <person name="Hase S."/>
            <person name="Sato K."/>
            <person name="Oba Y."/>
            <person name="Sakakibara Y."/>
        </authorList>
    </citation>
    <scope>NUCLEOTIDE SEQUENCE</scope>
</reference>
<feature type="region of interest" description="Disordered" evidence="1">
    <location>
        <begin position="351"/>
        <end position="567"/>
    </location>
</feature>
<feature type="compositionally biased region" description="Basic and acidic residues" evidence="1">
    <location>
        <begin position="494"/>
        <end position="511"/>
    </location>
</feature>
<dbReference type="PANTHER" id="PTHR15410">
    <property type="entry name" value="HIRA-INTERACTING PROTEIN 3"/>
    <property type="match status" value="1"/>
</dbReference>
<feature type="compositionally biased region" description="Acidic residues" evidence="1">
    <location>
        <begin position="484"/>
        <end position="493"/>
    </location>
</feature>
<feature type="compositionally biased region" description="Acidic residues" evidence="1">
    <location>
        <begin position="408"/>
        <end position="418"/>
    </location>
</feature>
<evidence type="ECO:0000313" key="2">
    <source>
        <dbReference type="EMBL" id="GAT50593.1"/>
    </source>
</evidence>
<name>A0ABQ0LHK8_MYCCL</name>